<organism evidence="2 3">
    <name type="scientific">Vicia faba</name>
    <name type="common">Broad bean</name>
    <name type="synonym">Faba vulgaris</name>
    <dbReference type="NCBI Taxonomy" id="3906"/>
    <lineage>
        <taxon>Eukaryota</taxon>
        <taxon>Viridiplantae</taxon>
        <taxon>Streptophyta</taxon>
        <taxon>Embryophyta</taxon>
        <taxon>Tracheophyta</taxon>
        <taxon>Spermatophyta</taxon>
        <taxon>Magnoliopsida</taxon>
        <taxon>eudicotyledons</taxon>
        <taxon>Gunneridae</taxon>
        <taxon>Pentapetalae</taxon>
        <taxon>rosids</taxon>
        <taxon>fabids</taxon>
        <taxon>Fabales</taxon>
        <taxon>Fabaceae</taxon>
        <taxon>Papilionoideae</taxon>
        <taxon>50 kb inversion clade</taxon>
        <taxon>NPAAA clade</taxon>
        <taxon>Hologalegina</taxon>
        <taxon>IRL clade</taxon>
        <taxon>Fabeae</taxon>
        <taxon>Vicia</taxon>
    </lineage>
</organism>
<proteinExistence type="predicted"/>
<name>A0AAV1A623_VICFA</name>
<feature type="domain" description="Reverse transcriptase zinc-binding" evidence="1">
    <location>
        <begin position="24"/>
        <end position="97"/>
    </location>
</feature>
<dbReference type="Proteomes" id="UP001157006">
    <property type="component" value="Chromosome 3"/>
</dbReference>
<evidence type="ECO:0000313" key="2">
    <source>
        <dbReference type="EMBL" id="CAI8604644.1"/>
    </source>
</evidence>
<protein>
    <recommendedName>
        <fullName evidence="1">Reverse transcriptase zinc-binding domain-containing protein</fullName>
    </recommendedName>
</protein>
<dbReference type="AlphaFoldDB" id="A0AAV1A623"/>
<dbReference type="Pfam" id="PF13966">
    <property type="entry name" value="zf-RVT"/>
    <property type="match status" value="1"/>
</dbReference>
<reference evidence="2 3" key="1">
    <citation type="submission" date="2023-01" db="EMBL/GenBank/DDBJ databases">
        <authorList>
            <person name="Kreplak J."/>
        </authorList>
    </citation>
    <scope>NUCLEOTIDE SEQUENCE [LARGE SCALE GENOMIC DNA]</scope>
</reference>
<dbReference type="InterPro" id="IPR026960">
    <property type="entry name" value="RVT-Znf"/>
</dbReference>
<dbReference type="PANTHER" id="PTHR33116">
    <property type="entry name" value="REVERSE TRANSCRIPTASE ZINC-BINDING DOMAIN-CONTAINING PROTEIN-RELATED-RELATED"/>
    <property type="match status" value="1"/>
</dbReference>
<dbReference type="PANTHER" id="PTHR33116:SF84">
    <property type="entry name" value="RNA-DIRECTED DNA POLYMERASE"/>
    <property type="match status" value="1"/>
</dbReference>
<keyword evidence="3" id="KW-1185">Reference proteome</keyword>
<sequence>MNSRIITLKLASAESIASNGCKMIIGDLESEHWAETVWARSNIPKHSFMYWMAIQDRLKTRSMLKKMGILDTEDCLLCGMHEENIRHLFFDCVYSRKCLEQVKNWLGWQANINNLPSASRWINRAKITRFKKIIYAALLAGLVYNIWRCGNEVLWYQKLEKPEISIVNCCYQTCFGGIKCRWHVF</sequence>
<evidence type="ECO:0000259" key="1">
    <source>
        <dbReference type="Pfam" id="PF13966"/>
    </source>
</evidence>
<gene>
    <name evidence="2" type="ORF">VFH_III143160</name>
</gene>
<accession>A0AAV1A623</accession>
<evidence type="ECO:0000313" key="3">
    <source>
        <dbReference type="Proteomes" id="UP001157006"/>
    </source>
</evidence>
<dbReference type="EMBL" id="OX451738">
    <property type="protein sequence ID" value="CAI8604644.1"/>
    <property type="molecule type" value="Genomic_DNA"/>
</dbReference>